<evidence type="ECO:0000313" key="2">
    <source>
        <dbReference type="Proteomes" id="UP000821865"/>
    </source>
</evidence>
<dbReference type="Proteomes" id="UP000821865">
    <property type="component" value="Chromosome 7"/>
</dbReference>
<comment type="caution">
    <text evidence="1">The sequence shown here is derived from an EMBL/GenBank/DDBJ whole genome shotgun (WGS) entry which is preliminary data.</text>
</comment>
<gene>
    <name evidence="1" type="ORF">HPB49_002567</name>
</gene>
<sequence>MVASTPKRENVNRYVRMRQILISGKVYELSAYETTPHSTCKGVIRNIPLQDGPDVIDAKIAGARHVGVDQFPLPYAYLSKKEEADAILGRHGPRGACGPQRRRPVSRFAPRERARGGRKRAVKQEMSRPAAEMAEIRKLALSPSPAQPASVSVPVAMDTSEESH</sequence>
<name>A0ACB8CD44_DERSI</name>
<organism evidence="1 2">
    <name type="scientific">Dermacentor silvarum</name>
    <name type="common">Tick</name>
    <dbReference type="NCBI Taxonomy" id="543639"/>
    <lineage>
        <taxon>Eukaryota</taxon>
        <taxon>Metazoa</taxon>
        <taxon>Ecdysozoa</taxon>
        <taxon>Arthropoda</taxon>
        <taxon>Chelicerata</taxon>
        <taxon>Arachnida</taxon>
        <taxon>Acari</taxon>
        <taxon>Parasitiformes</taxon>
        <taxon>Ixodida</taxon>
        <taxon>Ixodoidea</taxon>
        <taxon>Ixodidae</taxon>
        <taxon>Rhipicephalinae</taxon>
        <taxon>Dermacentor</taxon>
    </lineage>
</organism>
<protein>
    <submittedName>
        <fullName evidence="1">Uncharacterized protein</fullName>
    </submittedName>
</protein>
<proteinExistence type="predicted"/>
<evidence type="ECO:0000313" key="1">
    <source>
        <dbReference type="EMBL" id="KAH7940622.1"/>
    </source>
</evidence>
<reference evidence="1" key="1">
    <citation type="submission" date="2020-05" db="EMBL/GenBank/DDBJ databases">
        <title>Large-scale comparative analyses of tick genomes elucidate their genetic diversity and vector capacities.</title>
        <authorList>
            <person name="Jia N."/>
            <person name="Wang J."/>
            <person name="Shi W."/>
            <person name="Du L."/>
            <person name="Sun Y."/>
            <person name="Zhan W."/>
            <person name="Jiang J."/>
            <person name="Wang Q."/>
            <person name="Zhang B."/>
            <person name="Ji P."/>
            <person name="Sakyi L.B."/>
            <person name="Cui X."/>
            <person name="Yuan T."/>
            <person name="Jiang B."/>
            <person name="Yang W."/>
            <person name="Lam T.T.-Y."/>
            <person name="Chang Q."/>
            <person name="Ding S."/>
            <person name="Wang X."/>
            <person name="Zhu J."/>
            <person name="Ruan X."/>
            <person name="Zhao L."/>
            <person name="Wei J."/>
            <person name="Que T."/>
            <person name="Du C."/>
            <person name="Cheng J."/>
            <person name="Dai P."/>
            <person name="Han X."/>
            <person name="Huang E."/>
            <person name="Gao Y."/>
            <person name="Liu J."/>
            <person name="Shao H."/>
            <person name="Ye R."/>
            <person name="Li L."/>
            <person name="Wei W."/>
            <person name="Wang X."/>
            <person name="Wang C."/>
            <person name="Yang T."/>
            <person name="Huo Q."/>
            <person name="Li W."/>
            <person name="Guo W."/>
            <person name="Chen H."/>
            <person name="Zhou L."/>
            <person name="Ni X."/>
            <person name="Tian J."/>
            <person name="Zhou Y."/>
            <person name="Sheng Y."/>
            <person name="Liu T."/>
            <person name="Pan Y."/>
            <person name="Xia L."/>
            <person name="Li J."/>
            <person name="Zhao F."/>
            <person name="Cao W."/>
        </authorList>
    </citation>
    <scope>NUCLEOTIDE SEQUENCE</scope>
    <source>
        <strain evidence="1">Dsil-2018</strain>
    </source>
</reference>
<accession>A0ACB8CD44</accession>
<keyword evidence="2" id="KW-1185">Reference proteome</keyword>
<dbReference type="EMBL" id="CM023476">
    <property type="protein sequence ID" value="KAH7940622.1"/>
    <property type="molecule type" value="Genomic_DNA"/>
</dbReference>